<dbReference type="SUPFAM" id="SSF52058">
    <property type="entry name" value="L domain-like"/>
    <property type="match status" value="1"/>
</dbReference>
<proteinExistence type="predicted"/>
<feature type="non-terminal residue" evidence="1">
    <location>
        <position position="207"/>
    </location>
</feature>
<accession>A0ABD1CPL4</accession>
<reference evidence="1 2" key="1">
    <citation type="submission" date="2024-05" db="EMBL/GenBank/DDBJ databases">
        <title>Culex pipiens pipiens assembly and annotation.</title>
        <authorList>
            <person name="Alout H."/>
            <person name="Durand T."/>
        </authorList>
    </citation>
    <scope>NUCLEOTIDE SEQUENCE [LARGE SCALE GENOMIC DNA]</scope>
    <source>
        <strain evidence="1">HA-2024</strain>
        <tissue evidence="1">Whole body</tissue>
    </source>
</reference>
<organism evidence="1 2">
    <name type="scientific">Culex pipiens pipiens</name>
    <name type="common">Northern house mosquito</name>
    <dbReference type="NCBI Taxonomy" id="38569"/>
    <lineage>
        <taxon>Eukaryota</taxon>
        <taxon>Metazoa</taxon>
        <taxon>Ecdysozoa</taxon>
        <taxon>Arthropoda</taxon>
        <taxon>Hexapoda</taxon>
        <taxon>Insecta</taxon>
        <taxon>Pterygota</taxon>
        <taxon>Neoptera</taxon>
        <taxon>Endopterygota</taxon>
        <taxon>Diptera</taxon>
        <taxon>Nematocera</taxon>
        <taxon>Culicoidea</taxon>
        <taxon>Culicidae</taxon>
        <taxon>Culicinae</taxon>
        <taxon>Culicini</taxon>
        <taxon>Culex</taxon>
        <taxon>Culex</taxon>
    </lineage>
</organism>
<gene>
    <name evidence="1" type="ORF">pipiens_000554</name>
</gene>
<evidence type="ECO:0000313" key="2">
    <source>
        <dbReference type="Proteomes" id="UP001562425"/>
    </source>
</evidence>
<comment type="caution">
    <text evidence="1">The sequence shown here is derived from an EMBL/GenBank/DDBJ whole genome shotgun (WGS) entry which is preliminary data.</text>
</comment>
<dbReference type="Proteomes" id="UP001562425">
    <property type="component" value="Unassembled WGS sequence"/>
</dbReference>
<dbReference type="InterPro" id="IPR032675">
    <property type="entry name" value="LRR_dom_sf"/>
</dbReference>
<protein>
    <submittedName>
        <fullName evidence="1">Uncharacterized protein</fullName>
    </submittedName>
</protein>
<name>A0ABD1CPL4_CULPP</name>
<dbReference type="AlphaFoldDB" id="A0ABD1CPL4"/>
<dbReference type="EMBL" id="JBEHCU010010354">
    <property type="protein sequence ID" value="KAL1378355.1"/>
    <property type="molecule type" value="Genomic_DNA"/>
</dbReference>
<dbReference type="Gene3D" id="3.80.10.10">
    <property type="entry name" value="Ribonuclease Inhibitor"/>
    <property type="match status" value="1"/>
</dbReference>
<keyword evidence="2" id="KW-1185">Reference proteome</keyword>
<evidence type="ECO:0000313" key="1">
    <source>
        <dbReference type="EMBL" id="KAL1378355.1"/>
    </source>
</evidence>
<sequence length="207" mass="23616">MEVQPAMLTSFKCFPELRQLTCLSIRISSPDAFFCQVQKKMPKLVVLELLDRFRFGLNNFNSTGVVSAICENLRSLQRLSLVDWAIWDVSTFDKLYMLDRLTELRLKCIGINANGELKACKSIKKLVLDIDSFNPPDVIPPVSRTPLSELISTSLPALGSIELPRRLLDRTKRSEQEIAILRTLLPSCAFYRKTRLKMADRDYASLM</sequence>